<accession>A0A6H0XQX5</accession>
<keyword evidence="1" id="KW-0597">Phosphoprotein</keyword>
<dbReference type="InterPro" id="IPR036641">
    <property type="entry name" value="HPT_dom_sf"/>
</dbReference>
<keyword evidence="5" id="KW-1185">Reference proteome</keyword>
<dbReference type="EMBL" id="CP051140">
    <property type="protein sequence ID" value="QIW97156.1"/>
    <property type="molecule type" value="Genomic_DNA"/>
</dbReference>
<dbReference type="GO" id="GO:0005737">
    <property type="term" value="C:cytoplasm"/>
    <property type="evidence" value="ECO:0007669"/>
    <property type="project" value="TreeGrafter"/>
</dbReference>
<feature type="modified residue" description="Phosphohistidine" evidence="1">
    <location>
        <position position="92"/>
    </location>
</feature>
<dbReference type="SUPFAM" id="SSF47226">
    <property type="entry name" value="Histidine-containing phosphotransfer domain, HPT domain"/>
    <property type="match status" value="1"/>
</dbReference>
<dbReference type="Proteomes" id="UP000503462">
    <property type="component" value="Chromosome 2"/>
</dbReference>
<name>A0A6H0XQX5_9PEZI</name>
<gene>
    <name evidence="4" type="ORF">AMS68_002674</name>
</gene>
<dbReference type="PANTHER" id="PTHR28242">
    <property type="entry name" value="PHOSPHORELAY INTERMEDIATE PROTEIN YPD1"/>
    <property type="match status" value="1"/>
</dbReference>
<dbReference type="GO" id="GO:0009927">
    <property type="term" value="F:histidine phosphotransfer kinase activity"/>
    <property type="evidence" value="ECO:0007669"/>
    <property type="project" value="InterPro"/>
</dbReference>
<dbReference type="Gene3D" id="1.20.120.160">
    <property type="entry name" value="HPT domain"/>
    <property type="match status" value="1"/>
</dbReference>
<dbReference type="CDD" id="cd00088">
    <property type="entry name" value="HPT"/>
    <property type="match status" value="1"/>
</dbReference>
<dbReference type="AlphaFoldDB" id="A0A6H0XQX5"/>
<reference evidence="4 5" key="1">
    <citation type="journal article" date="2016" name="Sci. Rep.">
        <title>Peltaster fructicola genome reveals evolution from an invasive phytopathogen to an ectophytic parasite.</title>
        <authorList>
            <person name="Xu C."/>
            <person name="Chen H."/>
            <person name="Gleason M.L."/>
            <person name="Xu J.R."/>
            <person name="Liu H."/>
            <person name="Zhang R."/>
            <person name="Sun G."/>
        </authorList>
    </citation>
    <scope>NUCLEOTIDE SEQUENCE [LARGE SCALE GENOMIC DNA]</scope>
    <source>
        <strain evidence="4 5">LNHT1506</strain>
    </source>
</reference>
<dbReference type="PROSITE" id="PS50894">
    <property type="entry name" value="HPT"/>
    <property type="match status" value="1"/>
</dbReference>
<dbReference type="Pfam" id="PF01627">
    <property type="entry name" value="Hpt"/>
    <property type="match status" value="1"/>
</dbReference>
<dbReference type="SMART" id="SM00073">
    <property type="entry name" value="HPT"/>
    <property type="match status" value="1"/>
</dbReference>
<dbReference type="GO" id="GO:0000160">
    <property type="term" value="P:phosphorelay signal transduction system"/>
    <property type="evidence" value="ECO:0007669"/>
    <property type="project" value="InterPro"/>
</dbReference>
<evidence type="ECO:0000259" key="3">
    <source>
        <dbReference type="PROSITE" id="PS50894"/>
    </source>
</evidence>
<evidence type="ECO:0000313" key="5">
    <source>
        <dbReference type="Proteomes" id="UP000503462"/>
    </source>
</evidence>
<evidence type="ECO:0000313" key="4">
    <source>
        <dbReference type="EMBL" id="QIW97156.1"/>
    </source>
</evidence>
<evidence type="ECO:0000256" key="1">
    <source>
        <dbReference type="PROSITE-ProRule" id="PRU00110"/>
    </source>
</evidence>
<organism evidence="4 5">
    <name type="scientific">Peltaster fructicola</name>
    <dbReference type="NCBI Taxonomy" id="286661"/>
    <lineage>
        <taxon>Eukaryota</taxon>
        <taxon>Fungi</taxon>
        <taxon>Dikarya</taxon>
        <taxon>Ascomycota</taxon>
        <taxon>Pezizomycotina</taxon>
        <taxon>Dothideomycetes</taxon>
        <taxon>Dothideomycetes incertae sedis</taxon>
        <taxon>Peltaster</taxon>
    </lineage>
</organism>
<feature type="region of interest" description="Disordered" evidence="2">
    <location>
        <begin position="1"/>
        <end position="34"/>
    </location>
</feature>
<dbReference type="OrthoDB" id="1673781at2759"/>
<sequence>MPPPSSAAEARVSTSSHHLQKSEDGSTGSPEFGDHVDYAAFEQILEMDDDEEERDFSKGIVYDFFTQAEEKFGEMDAALEKKDLPTLSQLGHFLKGSSATLGLTKVKDHCEIIQHLGAMKSEDGNTDETDREKCLKKIRERVAMAKTDFHDVEKLLKKFFHDEGSS</sequence>
<feature type="domain" description="HPt" evidence="3">
    <location>
        <begin position="53"/>
        <end position="159"/>
    </location>
</feature>
<dbReference type="InterPro" id="IPR045871">
    <property type="entry name" value="AHP1-5/YPD1"/>
</dbReference>
<proteinExistence type="predicted"/>
<dbReference type="InterPro" id="IPR008207">
    <property type="entry name" value="Sig_transdc_His_kin_Hpt_dom"/>
</dbReference>
<evidence type="ECO:0000256" key="2">
    <source>
        <dbReference type="SAM" id="MobiDB-lite"/>
    </source>
</evidence>
<dbReference type="PANTHER" id="PTHR28242:SF52">
    <property type="entry name" value="PHOSPHORELAY INTERMEDIATE PROTEIN YPD1"/>
    <property type="match status" value="1"/>
</dbReference>
<protein>
    <recommendedName>
        <fullName evidence="3">HPt domain-containing protein</fullName>
    </recommendedName>
</protein>
<dbReference type="GO" id="GO:0005634">
    <property type="term" value="C:nucleus"/>
    <property type="evidence" value="ECO:0007669"/>
    <property type="project" value="TreeGrafter"/>
</dbReference>
<dbReference type="GO" id="GO:0043424">
    <property type="term" value="F:protein histidine kinase binding"/>
    <property type="evidence" value="ECO:0007669"/>
    <property type="project" value="InterPro"/>
</dbReference>